<dbReference type="PROSITE" id="PS52016">
    <property type="entry name" value="TONB_DEPENDENT_REC_3"/>
    <property type="match status" value="1"/>
</dbReference>
<sequence>MTRNKLALSLAGLLLAPIAGTAFAQSAPAQDQSQQPTASQSNPQQLQTITVTGSALPRVDTETPSPVTVITSQQIARSGFTTISDVVRSISADNSGSIPNAFTGGFAAGASGVALRGLTVNSTVVLIDGHRSASYPVSDDGERSFVDLNTIPLAAVERIEVLKDGASSLYGADAIAGVVNIILKPGYQGVEGTADIGNSQHGGGFTKKASFLAGGGDLDTDHYNAYFSAQYEMDNPIFNRTRDYPYNTHDLSGIGGPNGAWGNPTTFNGSTVGAVAPGTVAAGANPFTGASQVGPWQPLGACVGGMNQVNTPNLGGVPGVSSYCQQNQVAQYDEVQPQTEQGGLYGRVTFKINDTTKAYLSVSYMESKMWAQLPPSQIQNSTPNNTNNIALPPILTTGPNAGKLNPNDPFAAQGEYALINYAFGDIPQNNTYNNHNARVVGDIAGVVGEWNYDAAVVLNHDWLDTQQTGFISYPALLNAITSGSYNFITPSANSAAELAALSPNLSKQSTSDMDSLDLSANRSLFDLPGGSAGLAVGAQFRYEAQNDPALNPDDLYQGLGIAQTKGNRNVSGAYAEFDLPLLDSLEVDASGRFDHYSDVGNNFAPKVGFKWKPLDWVAIRGTYSKGFRAPSFAENGSSSAEGFTEINPSQYPSFVAAHNGSAYSTVPYSLAQYTLANPNIKPEKATNFTFGVVVQPTSWLNASLDYYDIKKTNVITGPNFGQAIANYFATGATGVPGVTVIPDVADPSAPNALARPAEFIGEYINANSLKTDGVDLDLQGHWDFGNGIHYVSEISGTEIFNWRMVLPNGQVESFAGTQGPFNLSSGAGTPRLKGSWSNTVSYGPLSVTGTIYYTSGYAEIAEDYGVFPGSCLAYNAAGTQFLPSNCRIGSFTDVDLTASYAINNHVSITASIMNALDRQPPFDPANYAGVNYNPTYSYSGIVGRFYNLGVKVKF</sequence>
<dbReference type="Proteomes" id="UP000663181">
    <property type="component" value="Chromosome"/>
</dbReference>
<dbReference type="Gene3D" id="2.40.170.20">
    <property type="entry name" value="TonB-dependent receptor, beta-barrel domain"/>
    <property type="match status" value="1"/>
</dbReference>
<name>A0ABX7GUJ1_9GAMM</name>
<keyword evidence="4 8" id="KW-0812">Transmembrane</keyword>
<keyword evidence="2 8" id="KW-0813">Transport</keyword>
<dbReference type="PANTHER" id="PTHR47234:SF2">
    <property type="entry name" value="TONB-DEPENDENT RECEPTOR"/>
    <property type="match status" value="1"/>
</dbReference>
<evidence type="ECO:0000256" key="1">
    <source>
        <dbReference type="ARBA" id="ARBA00004571"/>
    </source>
</evidence>
<evidence type="ECO:0000256" key="4">
    <source>
        <dbReference type="ARBA" id="ARBA00022692"/>
    </source>
</evidence>
<dbReference type="CDD" id="cd01347">
    <property type="entry name" value="ligand_gated_channel"/>
    <property type="match status" value="1"/>
</dbReference>
<comment type="similarity">
    <text evidence="8 9">Belongs to the TonB-dependent receptor family.</text>
</comment>
<reference evidence="14 15" key="1">
    <citation type="submission" date="2020-10" db="EMBL/GenBank/DDBJ databases">
        <title>Phylogeny of dyella-like bacteria.</title>
        <authorList>
            <person name="Fu J."/>
        </authorList>
    </citation>
    <scope>NUCLEOTIDE SEQUENCE [LARGE SCALE GENOMIC DNA]</scope>
    <source>
        <strain evidence="14 15">DHOB09</strain>
    </source>
</reference>
<dbReference type="RefSeq" id="WP_188796669.1">
    <property type="nucleotide sequence ID" value="NZ_BMIZ01000001.1"/>
</dbReference>
<feature type="region of interest" description="Disordered" evidence="10">
    <location>
        <begin position="26"/>
        <end position="45"/>
    </location>
</feature>
<keyword evidence="6 8" id="KW-0472">Membrane</keyword>
<evidence type="ECO:0000259" key="12">
    <source>
        <dbReference type="Pfam" id="PF00593"/>
    </source>
</evidence>
<evidence type="ECO:0000256" key="10">
    <source>
        <dbReference type="SAM" id="MobiDB-lite"/>
    </source>
</evidence>
<gene>
    <name evidence="14" type="ORF">ISN74_01415</name>
</gene>
<dbReference type="Gene3D" id="2.170.130.10">
    <property type="entry name" value="TonB-dependent receptor, plug domain"/>
    <property type="match status" value="1"/>
</dbReference>
<dbReference type="InterPro" id="IPR000531">
    <property type="entry name" value="Beta-barrel_TonB"/>
</dbReference>
<dbReference type="InterPro" id="IPR012910">
    <property type="entry name" value="Plug_dom"/>
</dbReference>
<keyword evidence="7 8" id="KW-0998">Cell outer membrane</keyword>
<dbReference type="InterPro" id="IPR037066">
    <property type="entry name" value="Plug_dom_sf"/>
</dbReference>
<dbReference type="PANTHER" id="PTHR47234">
    <property type="match status" value="1"/>
</dbReference>
<evidence type="ECO:0000256" key="9">
    <source>
        <dbReference type="RuleBase" id="RU003357"/>
    </source>
</evidence>
<accession>A0ABX7GUJ1</accession>
<evidence type="ECO:0000256" key="2">
    <source>
        <dbReference type="ARBA" id="ARBA00022448"/>
    </source>
</evidence>
<keyword evidence="14" id="KW-0675">Receptor</keyword>
<keyword evidence="11" id="KW-0732">Signal</keyword>
<evidence type="ECO:0000256" key="7">
    <source>
        <dbReference type="ARBA" id="ARBA00023237"/>
    </source>
</evidence>
<evidence type="ECO:0000259" key="13">
    <source>
        <dbReference type="Pfam" id="PF07715"/>
    </source>
</evidence>
<dbReference type="InterPro" id="IPR036942">
    <property type="entry name" value="Beta-barrel_TonB_sf"/>
</dbReference>
<evidence type="ECO:0000256" key="11">
    <source>
        <dbReference type="SAM" id="SignalP"/>
    </source>
</evidence>
<evidence type="ECO:0000256" key="3">
    <source>
        <dbReference type="ARBA" id="ARBA00022452"/>
    </source>
</evidence>
<evidence type="ECO:0000313" key="14">
    <source>
        <dbReference type="EMBL" id="QRN54092.1"/>
    </source>
</evidence>
<feature type="domain" description="TonB-dependent receptor-like beta-barrel" evidence="12">
    <location>
        <begin position="408"/>
        <end position="914"/>
    </location>
</feature>
<protein>
    <submittedName>
        <fullName evidence="14">TonB-dependent receptor</fullName>
    </submittedName>
</protein>
<evidence type="ECO:0000313" key="15">
    <source>
        <dbReference type="Proteomes" id="UP000663181"/>
    </source>
</evidence>
<keyword evidence="3 8" id="KW-1134">Transmembrane beta strand</keyword>
<feature type="chain" id="PRO_5046562757" evidence="11">
    <location>
        <begin position="25"/>
        <end position="954"/>
    </location>
</feature>
<evidence type="ECO:0000256" key="6">
    <source>
        <dbReference type="ARBA" id="ARBA00023136"/>
    </source>
</evidence>
<keyword evidence="15" id="KW-1185">Reference proteome</keyword>
<feature type="domain" description="TonB-dependent receptor plug" evidence="13">
    <location>
        <begin position="62"/>
        <end position="178"/>
    </location>
</feature>
<keyword evidence="5 9" id="KW-0798">TonB box</keyword>
<dbReference type="Pfam" id="PF07715">
    <property type="entry name" value="Plug"/>
    <property type="match status" value="1"/>
</dbReference>
<feature type="signal peptide" evidence="11">
    <location>
        <begin position="1"/>
        <end position="24"/>
    </location>
</feature>
<dbReference type="SUPFAM" id="SSF56935">
    <property type="entry name" value="Porins"/>
    <property type="match status" value="1"/>
</dbReference>
<evidence type="ECO:0000256" key="5">
    <source>
        <dbReference type="ARBA" id="ARBA00023077"/>
    </source>
</evidence>
<feature type="compositionally biased region" description="Low complexity" evidence="10">
    <location>
        <begin position="26"/>
        <end position="41"/>
    </location>
</feature>
<organism evidence="14 15">
    <name type="scientific">Dyella caseinilytica</name>
    <dbReference type="NCBI Taxonomy" id="1849581"/>
    <lineage>
        <taxon>Bacteria</taxon>
        <taxon>Pseudomonadati</taxon>
        <taxon>Pseudomonadota</taxon>
        <taxon>Gammaproteobacteria</taxon>
        <taxon>Lysobacterales</taxon>
        <taxon>Rhodanobacteraceae</taxon>
        <taxon>Dyella</taxon>
    </lineage>
</organism>
<dbReference type="Pfam" id="PF00593">
    <property type="entry name" value="TonB_dep_Rec_b-barrel"/>
    <property type="match status" value="1"/>
</dbReference>
<dbReference type="InterPro" id="IPR039426">
    <property type="entry name" value="TonB-dep_rcpt-like"/>
</dbReference>
<proteinExistence type="inferred from homology"/>
<evidence type="ECO:0000256" key="8">
    <source>
        <dbReference type="PROSITE-ProRule" id="PRU01360"/>
    </source>
</evidence>
<comment type="subcellular location">
    <subcellularLocation>
        <location evidence="1 8">Cell outer membrane</location>
        <topology evidence="1 8">Multi-pass membrane protein</topology>
    </subcellularLocation>
</comment>
<dbReference type="EMBL" id="CP064030">
    <property type="protein sequence ID" value="QRN54092.1"/>
    <property type="molecule type" value="Genomic_DNA"/>
</dbReference>